<evidence type="ECO:0000256" key="29">
    <source>
        <dbReference type="ARBA" id="ARBA00038365"/>
    </source>
</evidence>
<dbReference type="SUPFAM" id="SSF52096">
    <property type="entry name" value="ClpP/crotonase"/>
    <property type="match status" value="1"/>
</dbReference>
<evidence type="ECO:0000256" key="31">
    <source>
        <dbReference type="ARBA" id="ARBA00042031"/>
    </source>
</evidence>
<dbReference type="GO" id="GO:0004300">
    <property type="term" value="F:enoyl-CoA hydratase activity"/>
    <property type="evidence" value="ECO:0007669"/>
    <property type="project" value="UniProtKB-EC"/>
</dbReference>
<comment type="catalytic activity">
    <reaction evidence="26">
        <text>(3E,5Z)-tetradecadienoyl-CoA = (2E,5Z)-tetradecadienoyl-CoA</text>
        <dbReference type="Rhea" id="RHEA:47464"/>
        <dbReference type="ChEBI" id="CHEBI:71586"/>
        <dbReference type="ChEBI" id="CHEBI:87701"/>
    </reaction>
    <physiologicalReaction direction="right-to-left" evidence="26">
        <dbReference type="Rhea" id="RHEA:47466"/>
    </physiologicalReaction>
</comment>
<comment type="pathway">
    <text evidence="3">Lipid metabolism; fatty acid beta-oxidation.</text>
</comment>
<evidence type="ECO:0000256" key="11">
    <source>
        <dbReference type="ARBA" id="ARBA00023027"/>
    </source>
</evidence>
<evidence type="ECO:0000256" key="20">
    <source>
        <dbReference type="ARBA" id="ARBA00035949"/>
    </source>
</evidence>
<comment type="catalytic activity">
    <reaction evidence="21">
        <text>a (3Z)-enoyl-CoA = a 4-saturated (2E)-enoyl-CoA</text>
        <dbReference type="Rhea" id="RHEA:45900"/>
        <dbReference type="ChEBI" id="CHEBI:85097"/>
        <dbReference type="ChEBI" id="CHEBI:85489"/>
        <dbReference type="EC" id="5.3.3.8"/>
    </reaction>
    <physiologicalReaction direction="left-to-right" evidence="21">
        <dbReference type="Rhea" id="RHEA:45901"/>
    </physiologicalReaction>
</comment>
<comment type="catalytic activity">
    <reaction evidence="1">
        <text>(3S)-hydroxyhexadecanoyl-CoA = (2E)-hexadecenoyl-CoA + H2O</text>
        <dbReference type="Rhea" id="RHEA:31163"/>
        <dbReference type="ChEBI" id="CHEBI:15377"/>
        <dbReference type="ChEBI" id="CHEBI:61526"/>
        <dbReference type="ChEBI" id="CHEBI:62613"/>
    </reaction>
    <physiologicalReaction direction="right-to-left" evidence="1">
        <dbReference type="Rhea" id="RHEA:31165"/>
    </physiologicalReaction>
</comment>
<comment type="subunit">
    <text evidence="5">Monomer.</text>
</comment>
<evidence type="ECO:0000256" key="16">
    <source>
        <dbReference type="ARBA" id="ARBA00023268"/>
    </source>
</evidence>
<evidence type="ECO:0000313" key="40">
    <source>
        <dbReference type="Proteomes" id="UP000678393"/>
    </source>
</evidence>
<evidence type="ECO:0000256" key="10">
    <source>
        <dbReference type="ARBA" id="ARBA00023002"/>
    </source>
</evidence>
<evidence type="ECO:0000256" key="32">
    <source>
        <dbReference type="ARBA" id="ARBA00047613"/>
    </source>
</evidence>
<evidence type="ECO:0000256" key="26">
    <source>
        <dbReference type="ARBA" id="ARBA00036570"/>
    </source>
</evidence>
<comment type="catalytic activity">
    <reaction evidence="17">
        <text>(3S)-hydroxydecanoyl-CoA = (2E)-decenoyl-CoA + H2O</text>
        <dbReference type="Rhea" id="RHEA:31191"/>
        <dbReference type="ChEBI" id="CHEBI:15377"/>
        <dbReference type="ChEBI" id="CHEBI:61406"/>
        <dbReference type="ChEBI" id="CHEBI:62616"/>
    </reaction>
    <physiologicalReaction direction="right-to-left" evidence="17">
        <dbReference type="Rhea" id="RHEA:31193"/>
    </physiologicalReaction>
</comment>
<comment type="catalytic activity">
    <reaction evidence="28">
        <text>(2E)-hexadecenedioyl-CoA + H2O = (3S)-hydroxyhexadecanedioyl-CoA</text>
        <dbReference type="Rhea" id="RHEA:40259"/>
        <dbReference type="ChEBI" id="CHEBI:15377"/>
        <dbReference type="ChEBI" id="CHEBI:77075"/>
        <dbReference type="ChEBI" id="CHEBI:77080"/>
    </reaction>
    <physiologicalReaction direction="left-to-right" evidence="28">
        <dbReference type="Rhea" id="RHEA:40260"/>
    </physiologicalReaction>
</comment>
<evidence type="ECO:0000256" key="30">
    <source>
        <dbReference type="ARBA" id="ARBA00039632"/>
    </source>
</evidence>
<comment type="catalytic activity">
    <reaction evidence="24">
        <text>(3S)-hydroxyhexanoyl-CoA = (2E)-hexenoyl-CoA + H2O</text>
        <dbReference type="Rhea" id="RHEA:30547"/>
        <dbReference type="ChEBI" id="CHEBI:15377"/>
        <dbReference type="ChEBI" id="CHEBI:62075"/>
        <dbReference type="ChEBI" id="CHEBI:62077"/>
    </reaction>
    <physiologicalReaction direction="right-to-left" evidence="24">
        <dbReference type="Rhea" id="RHEA:30549"/>
    </physiologicalReaction>
</comment>
<dbReference type="PANTHER" id="PTHR23309:SF49">
    <property type="entry name" value="PEROXISOMAL BIFUNCTIONAL ENZYME"/>
    <property type="match status" value="1"/>
</dbReference>
<comment type="catalytic activity">
    <reaction evidence="22">
        <text>(3Z)-hexenoyl-CoA = (2E)-hexenoyl-CoA</text>
        <dbReference type="Rhea" id="RHEA:45748"/>
        <dbReference type="ChEBI" id="CHEBI:62077"/>
        <dbReference type="ChEBI" id="CHEBI:85415"/>
    </reaction>
    <physiologicalReaction direction="left-to-right" evidence="22">
        <dbReference type="Rhea" id="RHEA:45749"/>
    </physiologicalReaction>
</comment>
<dbReference type="GO" id="GO:0006635">
    <property type="term" value="P:fatty acid beta-oxidation"/>
    <property type="evidence" value="ECO:0007669"/>
    <property type="project" value="TreeGrafter"/>
</dbReference>
<evidence type="ECO:0000256" key="34">
    <source>
        <dbReference type="ARBA" id="ARBA00048911"/>
    </source>
</evidence>
<evidence type="ECO:0000256" key="19">
    <source>
        <dbReference type="ARBA" id="ARBA00035909"/>
    </source>
</evidence>
<proteinExistence type="inferred from homology"/>
<keyword evidence="10" id="KW-0560">Oxidoreductase</keyword>
<dbReference type="InterPro" id="IPR006108">
    <property type="entry name" value="3HC_DH_C"/>
</dbReference>
<dbReference type="InterPro" id="IPR036291">
    <property type="entry name" value="NAD(P)-bd_dom_sf"/>
</dbReference>
<keyword evidence="15" id="KW-0456">Lyase</keyword>
<dbReference type="Pfam" id="PF00725">
    <property type="entry name" value="3HCDH"/>
    <property type="match status" value="2"/>
</dbReference>
<comment type="catalytic activity">
    <reaction evidence="23">
        <text>(3E)-hexenoyl-CoA = (2E)-hexenoyl-CoA</text>
        <dbReference type="Rhea" id="RHEA:45736"/>
        <dbReference type="ChEBI" id="CHEBI:62077"/>
        <dbReference type="ChEBI" id="CHEBI:84790"/>
    </reaction>
    <physiologicalReaction direction="left-to-right" evidence="23">
        <dbReference type="Rhea" id="RHEA:45737"/>
    </physiologicalReaction>
</comment>
<keyword evidence="11" id="KW-0520">NAD</keyword>
<comment type="catalytic activity">
    <reaction evidence="34">
        <text>a (3S)-3-hydroxyacyl-CoA + NAD(+) = a 3-oxoacyl-CoA + NADH + H(+)</text>
        <dbReference type="Rhea" id="RHEA:22432"/>
        <dbReference type="ChEBI" id="CHEBI:15378"/>
        <dbReference type="ChEBI" id="CHEBI:57318"/>
        <dbReference type="ChEBI" id="CHEBI:57540"/>
        <dbReference type="ChEBI" id="CHEBI:57945"/>
        <dbReference type="ChEBI" id="CHEBI:90726"/>
        <dbReference type="EC" id="1.1.1.35"/>
    </reaction>
    <physiologicalReaction direction="left-to-right" evidence="34">
        <dbReference type="Rhea" id="RHEA:22433"/>
    </physiologicalReaction>
</comment>
<evidence type="ECO:0000256" key="5">
    <source>
        <dbReference type="ARBA" id="ARBA00011245"/>
    </source>
</evidence>
<dbReference type="Proteomes" id="UP000678393">
    <property type="component" value="Unassembled WGS sequence"/>
</dbReference>
<evidence type="ECO:0000256" key="27">
    <source>
        <dbReference type="ARBA" id="ARBA00036656"/>
    </source>
</evidence>
<evidence type="ECO:0000256" key="7">
    <source>
        <dbReference type="ARBA" id="ARBA00012076"/>
    </source>
</evidence>
<gene>
    <name evidence="39" type="ORF">CUNI_LOCUS11287</name>
</gene>
<dbReference type="PROSITE" id="PS00166">
    <property type="entry name" value="ENOYL_COA_HYDRATASE"/>
    <property type="match status" value="1"/>
</dbReference>
<comment type="subcellular location">
    <subcellularLocation>
        <location evidence="2">Peroxisome</location>
    </subcellularLocation>
</comment>
<evidence type="ECO:0000256" key="13">
    <source>
        <dbReference type="ARBA" id="ARBA00023140"/>
    </source>
</evidence>
<dbReference type="OrthoDB" id="2018133at2759"/>
<evidence type="ECO:0000256" key="33">
    <source>
        <dbReference type="ARBA" id="ARBA00048361"/>
    </source>
</evidence>
<comment type="catalytic activity">
    <reaction evidence="27">
        <text>(3E)-decenoyl-CoA = (2E)-decenoyl-CoA</text>
        <dbReference type="Rhea" id="RHEA:45752"/>
        <dbReference type="ChEBI" id="CHEBI:61406"/>
        <dbReference type="ChEBI" id="CHEBI:84793"/>
    </reaction>
    <physiologicalReaction direction="left-to-right" evidence="27">
        <dbReference type="Rhea" id="RHEA:45753"/>
    </physiologicalReaction>
</comment>
<dbReference type="EC" id="1.1.1.35" evidence="8"/>
<dbReference type="EMBL" id="CAJHNH020002146">
    <property type="protein sequence ID" value="CAG5125729.1"/>
    <property type="molecule type" value="Genomic_DNA"/>
</dbReference>
<evidence type="ECO:0000256" key="6">
    <source>
        <dbReference type="ARBA" id="ARBA00012064"/>
    </source>
</evidence>
<dbReference type="CDD" id="cd06558">
    <property type="entry name" value="crotonase-like"/>
    <property type="match status" value="1"/>
</dbReference>
<evidence type="ECO:0000256" key="1">
    <source>
        <dbReference type="ARBA" id="ARBA00000469"/>
    </source>
</evidence>
<dbReference type="FunFam" id="3.40.50.720:FF:000009">
    <property type="entry name" value="Fatty oxidation complex, alpha subunit"/>
    <property type="match status" value="1"/>
</dbReference>
<dbReference type="InterPro" id="IPR018376">
    <property type="entry name" value="Enoyl-CoA_hyd/isom_CS"/>
</dbReference>
<dbReference type="InterPro" id="IPR001753">
    <property type="entry name" value="Enoyl-CoA_hydra/iso"/>
</dbReference>
<reference evidence="39" key="1">
    <citation type="submission" date="2021-04" db="EMBL/GenBank/DDBJ databases">
        <authorList>
            <consortium name="Molecular Ecology Group"/>
        </authorList>
    </citation>
    <scope>NUCLEOTIDE SEQUENCE</scope>
</reference>
<dbReference type="InterPro" id="IPR006176">
    <property type="entry name" value="3-OHacyl-CoA_DH_NAD-bd"/>
</dbReference>
<comment type="catalytic activity">
    <reaction evidence="25">
        <text>(2S,3S)-3-hydroxy-2-methylbutanoyl-CoA = (2E)-2-methylbut-2-enoyl-CoA + H2O</text>
        <dbReference type="Rhea" id="RHEA:31119"/>
        <dbReference type="ChEBI" id="CHEBI:15377"/>
        <dbReference type="ChEBI" id="CHEBI:57312"/>
        <dbReference type="ChEBI" id="CHEBI:57337"/>
    </reaction>
    <physiologicalReaction direction="right-to-left" evidence="25">
        <dbReference type="Rhea" id="RHEA:31121"/>
    </physiologicalReaction>
</comment>
<accession>A0A8S3Z973</accession>
<dbReference type="AlphaFoldDB" id="A0A8S3Z973"/>
<keyword evidence="14" id="KW-0413">Isomerase</keyword>
<evidence type="ECO:0000256" key="9">
    <source>
        <dbReference type="ARBA" id="ARBA00022832"/>
    </source>
</evidence>
<dbReference type="EC" id="4.2.1.17" evidence="7"/>
<organism evidence="39 40">
    <name type="scientific">Candidula unifasciata</name>
    <dbReference type="NCBI Taxonomy" id="100452"/>
    <lineage>
        <taxon>Eukaryota</taxon>
        <taxon>Metazoa</taxon>
        <taxon>Spiralia</taxon>
        <taxon>Lophotrochozoa</taxon>
        <taxon>Mollusca</taxon>
        <taxon>Gastropoda</taxon>
        <taxon>Heterobranchia</taxon>
        <taxon>Euthyneura</taxon>
        <taxon>Panpulmonata</taxon>
        <taxon>Eupulmonata</taxon>
        <taxon>Stylommatophora</taxon>
        <taxon>Helicina</taxon>
        <taxon>Helicoidea</taxon>
        <taxon>Geomitridae</taxon>
        <taxon>Candidula</taxon>
    </lineage>
</organism>
<evidence type="ECO:0000256" key="36">
    <source>
        <dbReference type="RuleBase" id="RU003707"/>
    </source>
</evidence>
<feature type="domain" description="3-hydroxyacyl-CoA dehydrogenase C-terminal" evidence="37">
    <location>
        <begin position="618"/>
        <end position="703"/>
    </location>
</feature>
<dbReference type="InterPro" id="IPR029045">
    <property type="entry name" value="ClpP/crotonase-like_dom_sf"/>
</dbReference>
<evidence type="ECO:0000256" key="18">
    <source>
        <dbReference type="ARBA" id="ARBA00035863"/>
    </source>
</evidence>
<evidence type="ECO:0000256" key="21">
    <source>
        <dbReference type="ARBA" id="ARBA00035959"/>
    </source>
</evidence>
<protein>
    <recommendedName>
        <fullName evidence="30">Peroxisomal bifunctional enzyme</fullName>
        <ecNumber evidence="8">1.1.1.35</ecNumber>
        <ecNumber evidence="7">4.2.1.17</ecNumber>
        <ecNumber evidence="6">5.3.3.8</ecNumber>
    </recommendedName>
    <alternativeName>
        <fullName evidence="31">Multifunctional enzyme 1</fullName>
    </alternativeName>
</protein>
<feature type="domain" description="3-hydroxyacyl-CoA dehydrogenase C-terminal" evidence="37">
    <location>
        <begin position="478"/>
        <end position="581"/>
    </location>
</feature>
<comment type="catalytic activity">
    <reaction evidence="35">
        <text>(3S)-hydroxyhexadecanedioyl-CoA + NAD(+) = 3-oxohexadecanedioyl-CoA + NADH + H(+)</text>
        <dbReference type="Rhea" id="RHEA:40267"/>
        <dbReference type="ChEBI" id="CHEBI:15378"/>
        <dbReference type="ChEBI" id="CHEBI:57540"/>
        <dbReference type="ChEBI" id="CHEBI:57945"/>
        <dbReference type="ChEBI" id="CHEBI:77080"/>
        <dbReference type="ChEBI" id="CHEBI:77081"/>
    </reaction>
    <physiologicalReaction direction="left-to-right" evidence="35">
        <dbReference type="Rhea" id="RHEA:40268"/>
    </physiologicalReaction>
</comment>
<dbReference type="GO" id="GO:0004165">
    <property type="term" value="F:delta(3)-delta(2)-enoyl-CoA isomerase activity"/>
    <property type="evidence" value="ECO:0007669"/>
    <property type="project" value="UniProtKB-EC"/>
</dbReference>
<evidence type="ECO:0000259" key="37">
    <source>
        <dbReference type="Pfam" id="PF00725"/>
    </source>
</evidence>
<comment type="catalytic activity">
    <reaction evidence="33">
        <text>(3S)-hydroxydecanoyl-CoA + NAD(+) = 3-oxodecanoyl-CoA + NADH + H(+)</text>
        <dbReference type="Rhea" id="RHEA:31187"/>
        <dbReference type="ChEBI" id="CHEBI:15378"/>
        <dbReference type="ChEBI" id="CHEBI:57540"/>
        <dbReference type="ChEBI" id="CHEBI:57945"/>
        <dbReference type="ChEBI" id="CHEBI:62548"/>
        <dbReference type="ChEBI" id="CHEBI:62616"/>
    </reaction>
    <physiologicalReaction direction="left-to-right" evidence="33">
        <dbReference type="Rhea" id="RHEA:31188"/>
    </physiologicalReaction>
</comment>
<evidence type="ECO:0000256" key="8">
    <source>
        <dbReference type="ARBA" id="ARBA00013000"/>
    </source>
</evidence>
<evidence type="ECO:0000256" key="15">
    <source>
        <dbReference type="ARBA" id="ARBA00023239"/>
    </source>
</evidence>
<keyword evidence="12" id="KW-0443">Lipid metabolism</keyword>
<evidence type="ECO:0000256" key="35">
    <source>
        <dbReference type="ARBA" id="ARBA00049448"/>
    </source>
</evidence>
<evidence type="ECO:0000256" key="14">
    <source>
        <dbReference type="ARBA" id="ARBA00023235"/>
    </source>
</evidence>
<evidence type="ECO:0000256" key="4">
    <source>
        <dbReference type="ARBA" id="ARBA00008750"/>
    </source>
</evidence>
<evidence type="ECO:0000256" key="23">
    <source>
        <dbReference type="ARBA" id="ARBA00036353"/>
    </source>
</evidence>
<evidence type="ECO:0000313" key="39">
    <source>
        <dbReference type="EMBL" id="CAG5125729.1"/>
    </source>
</evidence>
<dbReference type="GO" id="GO:0003857">
    <property type="term" value="F:(3S)-3-hydroxyacyl-CoA dehydrogenase (NAD+) activity"/>
    <property type="evidence" value="ECO:0007669"/>
    <property type="project" value="UniProtKB-EC"/>
</dbReference>
<keyword evidence="16" id="KW-0511">Multifunctional enzyme</keyword>
<dbReference type="PANTHER" id="PTHR23309">
    <property type="entry name" value="3-HYDROXYACYL-COA DEHYROGENASE"/>
    <property type="match status" value="1"/>
</dbReference>
<comment type="catalytic activity">
    <reaction evidence="32">
        <text>(3S)-hydroxyhexadecanoyl-CoA + NAD(+) = 3-oxohexadecanoyl-CoA + NADH + H(+)</text>
        <dbReference type="Rhea" id="RHEA:31159"/>
        <dbReference type="ChEBI" id="CHEBI:15378"/>
        <dbReference type="ChEBI" id="CHEBI:57349"/>
        <dbReference type="ChEBI" id="CHEBI:57540"/>
        <dbReference type="ChEBI" id="CHEBI:57945"/>
        <dbReference type="ChEBI" id="CHEBI:62613"/>
    </reaction>
    <physiologicalReaction direction="left-to-right" evidence="32">
        <dbReference type="Rhea" id="RHEA:31160"/>
    </physiologicalReaction>
</comment>
<evidence type="ECO:0000256" key="22">
    <source>
        <dbReference type="ARBA" id="ARBA00036336"/>
    </source>
</evidence>
<evidence type="ECO:0000256" key="12">
    <source>
        <dbReference type="ARBA" id="ARBA00023098"/>
    </source>
</evidence>
<sequence length="720" mass="79411">MVDYIVDGNIAVLEINNPPVNALSIHVREGLLTGIQKANQDGSVQAIVIIGKGSTFPSGADIREFGKPPKEPWLTAVGEAIEASEKPVISALHGTALGGGLEVALFSHYRIADERSRVGFPEVKLGLLPGAQGTIRLPRLTGLAVAMRIITSGDHINAPEALKYGILDKLISGNLLQEAKTFAKSVIGKPLDNRRLSKIAVRDAATVDKHFDEALAEVKRKYKGMIAPVNCLKSIRGSAKLPFVEAARLEAALFRELLTSAQSAALRYSFFADRSAPRWKLPSGASIENTKPDIIKSVAVIGAGTMGSAIAICFIRVGIPVLLVEQNDKLLQNALKNIGQILQGSVKLNRITADQRKQSLQILRGETSLDIVSDVDLVVEAVFENLKLKQEIFARLDKICKPSALLCSNTSTLDIDKIAVATNRPGKVAGMHFFAPAHIMKLLENVYGTHTSPSTVATIMDIGKRIGKVSVLVRTCDGFVANRMNRMVGNEAVFMLEEGALPQDVDRVLEDFGMAMGPFRVTDLSGSDVGWRIRQERAKEQGIQLTYETRFVNGERYSSLPDRLYELGRYGQKTGKGWYRYEKPFARTAYPDPEITDVINSHCRSLGIERRVIPPQEIIERCLFAAINEGFKVLEEGVAEKPENIDIIWQYGLGFPRYRGGPMFYASQVGLKTIYERVCYYYDAFPHSSYWAPSDLLRKLASHSTEVPIDQWTSKERSRL</sequence>
<comment type="catalytic activity">
    <reaction evidence="19">
        <text>a 4-saturated-(3S)-3-hydroxyacyl-CoA = a (3E)-enoyl-CoA + H2O</text>
        <dbReference type="Rhea" id="RHEA:20724"/>
        <dbReference type="ChEBI" id="CHEBI:15377"/>
        <dbReference type="ChEBI" id="CHEBI:58521"/>
        <dbReference type="ChEBI" id="CHEBI:137480"/>
        <dbReference type="EC" id="4.2.1.17"/>
    </reaction>
    <physiologicalReaction direction="left-to-right" evidence="19">
        <dbReference type="Rhea" id="RHEA:20725"/>
    </physiologicalReaction>
</comment>
<dbReference type="Pfam" id="PF00378">
    <property type="entry name" value="ECH_1"/>
    <property type="match status" value="1"/>
</dbReference>
<keyword evidence="9" id="KW-0276">Fatty acid metabolism</keyword>
<comment type="similarity">
    <text evidence="4">In the N-terminal section; belongs to the enoyl-CoA hydratase/isomerase family.</text>
</comment>
<comment type="caution">
    <text evidence="39">The sequence shown here is derived from an EMBL/GenBank/DDBJ whole genome shotgun (WGS) entry which is preliminary data.</text>
</comment>
<evidence type="ECO:0000256" key="2">
    <source>
        <dbReference type="ARBA" id="ARBA00004275"/>
    </source>
</evidence>
<evidence type="ECO:0000256" key="28">
    <source>
        <dbReference type="ARBA" id="ARBA00036989"/>
    </source>
</evidence>
<dbReference type="SUPFAM" id="SSF48179">
    <property type="entry name" value="6-phosphogluconate dehydrogenase C-terminal domain-like"/>
    <property type="match status" value="2"/>
</dbReference>
<dbReference type="InterPro" id="IPR008927">
    <property type="entry name" value="6-PGluconate_DH-like_C_sf"/>
</dbReference>
<dbReference type="Gene3D" id="3.90.226.10">
    <property type="entry name" value="2-enoyl-CoA Hydratase, Chain A, domain 1"/>
    <property type="match status" value="1"/>
</dbReference>
<keyword evidence="40" id="KW-1185">Reference proteome</keyword>
<evidence type="ECO:0000256" key="24">
    <source>
        <dbReference type="ARBA" id="ARBA00036370"/>
    </source>
</evidence>
<evidence type="ECO:0000256" key="3">
    <source>
        <dbReference type="ARBA" id="ARBA00005005"/>
    </source>
</evidence>
<evidence type="ECO:0000256" key="25">
    <source>
        <dbReference type="ARBA" id="ARBA00036472"/>
    </source>
</evidence>
<dbReference type="GO" id="GO:0005777">
    <property type="term" value="C:peroxisome"/>
    <property type="evidence" value="ECO:0007669"/>
    <property type="project" value="UniProtKB-SubCell"/>
</dbReference>
<comment type="similarity">
    <text evidence="29">In the C-terminal section; belongs to the 3-hydroxyacyl-CoA dehydrogenase family.</text>
</comment>
<evidence type="ECO:0000256" key="17">
    <source>
        <dbReference type="ARBA" id="ARBA00035760"/>
    </source>
</evidence>
<dbReference type="Gene3D" id="3.40.50.720">
    <property type="entry name" value="NAD(P)-binding Rossmann-like Domain"/>
    <property type="match status" value="1"/>
</dbReference>
<comment type="catalytic activity">
    <reaction evidence="18">
        <text>(3E,5Z)-octadienoyl-CoA = (2E,5Z)-octadienoyl-CoA</text>
        <dbReference type="Rhea" id="RHEA:49932"/>
        <dbReference type="ChEBI" id="CHEBI:85108"/>
        <dbReference type="ChEBI" id="CHEBI:131990"/>
    </reaction>
    <physiologicalReaction direction="right-to-left" evidence="18">
        <dbReference type="Rhea" id="RHEA:49934"/>
    </physiologicalReaction>
</comment>
<dbReference type="FunFam" id="1.10.1040.50:FF:000006">
    <property type="entry name" value="Peroxisomal bifunctional enzyme"/>
    <property type="match status" value="1"/>
</dbReference>
<comment type="similarity">
    <text evidence="36">Belongs to the enoyl-CoA hydratase/isomerase family.</text>
</comment>
<dbReference type="GO" id="GO:0070403">
    <property type="term" value="F:NAD+ binding"/>
    <property type="evidence" value="ECO:0007669"/>
    <property type="project" value="InterPro"/>
</dbReference>
<evidence type="ECO:0000259" key="38">
    <source>
        <dbReference type="Pfam" id="PF02737"/>
    </source>
</evidence>
<dbReference type="EC" id="5.3.3.8" evidence="6"/>
<name>A0A8S3Z973_9EUPU</name>
<keyword evidence="13" id="KW-0576">Peroxisome</keyword>
<dbReference type="SUPFAM" id="SSF51735">
    <property type="entry name" value="NAD(P)-binding Rossmann-fold domains"/>
    <property type="match status" value="1"/>
</dbReference>
<feature type="domain" description="3-hydroxyacyl-CoA dehydrogenase NAD binding" evidence="38">
    <location>
        <begin position="297"/>
        <end position="475"/>
    </location>
</feature>
<comment type="catalytic activity">
    <reaction evidence="20">
        <text>a (3E)-enoyl-CoA = a 4-saturated (2E)-enoyl-CoA</text>
        <dbReference type="Rhea" id="RHEA:45228"/>
        <dbReference type="ChEBI" id="CHEBI:58521"/>
        <dbReference type="ChEBI" id="CHEBI:85097"/>
        <dbReference type="EC" id="5.3.3.8"/>
    </reaction>
    <physiologicalReaction direction="left-to-right" evidence="20">
        <dbReference type="Rhea" id="RHEA:45229"/>
    </physiologicalReaction>
</comment>
<dbReference type="Gene3D" id="1.10.1040.50">
    <property type="match status" value="1"/>
</dbReference>
<dbReference type="Pfam" id="PF02737">
    <property type="entry name" value="3HCDH_N"/>
    <property type="match status" value="1"/>
</dbReference>